<feature type="non-terminal residue" evidence="1">
    <location>
        <position position="128"/>
    </location>
</feature>
<sequence>MESHSMLYRVHYESNAHGFIVTQLFIATRSDRLDNVMGILPFHTHSVSVPPSCRSGRTCLYTVCFFIVSQRNGVLDGTAVCDQIVWVLRRIQWKVTKCFKRALKGMNFEISIQKLAHTIFSQTQKSLH</sequence>
<dbReference type="AlphaFoldDB" id="A0A1B6IE85"/>
<name>A0A1B6IE85_9HEMI</name>
<organism evidence="1">
    <name type="scientific">Homalodisca liturata</name>
    <dbReference type="NCBI Taxonomy" id="320908"/>
    <lineage>
        <taxon>Eukaryota</taxon>
        <taxon>Metazoa</taxon>
        <taxon>Ecdysozoa</taxon>
        <taxon>Arthropoda</taxon>
        <taxon>Hexapoda</taxon>
        <taxon>Insecta</taxon>
        <taxon>Pterygota</taxon>
        <taxon>Neoptera</taxon>
        <taxon>Paraneoptera</taxon>
        <taxon>Hemiptera</taxon>
        <taxon>Auchenorrhyncha</taxon>
        <taxon>Membracoidea</taxon>
        <taxon>Cicadellidae</taxon>
        <taxon>Cicadellinae</taxon>
        <taxon>Proconiini</taxon>
        <taxon>Homalodisca</taxon>
    </lineage>
</organism>
<proteinExistence type="predicted"/>
<accession>A0A1B6IE85</accession>
<protein>
    <submittedName>
        <fullName evidence="1">Uncharacterized protein</fullName>
    </submittedName>
</protein>
<gene>
    <name evidence="1" type="ORF">g.55978</name>
</gene>
<dbReference type="EMBL" id="GECU01022461">
    <property type="protein sequence ID" value="JAS85245.1"/>
    <property type="molecule type" value="Transcribed_RNA"/>
</dbReference>
<evidence type="ECO:0000313" key="1">
    <source>
        <dbReference type="EMBL" id="JAS85245.1"/>
    </source>
</evidence>
<reference evidence="1" key="1">
    <citation type="submission" date="2015-11" db="EMBL/GenBank/DDBJ databases">
        <title>De novo transcriptome assembly of four potential Pierce s Disease insect vectors from Arizona vineyards.</title>
        <authorList>
            <person name="Tassone E.E."/>
        </authorList>
    </citation>
    <scope>NUCLEOTIDE SEQUENCE</scope>
</reference>